<dbReference type="FunFam" id="1.20.1690.10:FF:000003">
    <property type="entry name" value="V-type proton ATPase subunit"/>
    <property type="match status" value="1"/>
</dbReference>
<dbReference type="GO" id="GO:0005774">
    <property type="term" value="C:vacuolar membrane"/>
    <property type="evidence" value="ECO:0007669"/>
    <property type="project" value="UniProtKB-SubCell"/>
</dbReference>
<dbReference type="InterPro" id="IPR016727">
    <property type="entry name" value="ATPase_V0-cplx_dsu"/>
</dbReference>
<evidence type="ECO:0000256" key="8">
    <source>
        <dbReference type="SAM" id="MobiDB-lite"/>
    </source>
</evidence>
<dbReference type="Pfam" id="PF14392">
    <property type="entry name" value="zf-CCHC_4"/>
    <property type="match status" value="1"/>
</dbReference>
<dbReference type="Gene3D" id="3.30.420.10">
    <property type="entry name" value="Ribonuclease H-like superfamily/Ribonuclease H"/>
    <property type="match status" value="1"/>
</dbReference>
<evidence type="ECO:0000256" key="6">
    <source>
        <dbReference type="ARBA" id="ARBA00059209"/>
    </source>
</evidence>
<dbReference type="CDD" id="cd06222">
    <property type="entry name" value="RNase_H_like"/>
    <property type="match status" value="1"/>
</dbReference>
<dbReference type="FunFam" id="1.10.132.50:FF:000002">
    <property type="entry name" value="V-type proton ATPase subunit"/>
    <property type="match status" value="1"/>
</dbReference>
<evidence type="ECO:0000256" key="4">
    <source>
        <dbReference type="ARBA" id="ARBA00022781"/>
    </source>
</evidence>
<dbReference type="FunFam" id="1.20.1690.10:FF:000001">
    <property type="entry name" value="V-type proton ATPase subunit"/>
    <property type="match status" value="1"/>
</dbReference>
<name>A0A7G2EST4_ARATH</name>
<dbReference type="InterPro" id="IPR002843">
    <property type="entry name" value="ATPase_V0-cplx_csu/dsu"/>
</dbReference>
<accession>A0A7G2EST4</accession>
<dbReference type="EMBL" id="LR881468">
    <property type="protein sequence ID" value="CAD5324424.1"/>
    <property type="molecule type" value="Genomic_DNA"/>
</dbReference>
<feature type="domain" description="Reverse transcriptase zinc-binding" evidence="10">
    <location>
        <begin position="706"/>
        <end position="781"/>
    </location>
</feature>
<dbReference type="Proteomes" id="UP000516314">
    <property type="component" value="Chromosome 3"/>
</dbReference>
<dbReference type="InterPro" id="IPR036397">
    <property type="entry name" value="RNaseH_sf"/>
</dbReference>
<comment type="subcellular location">
    <subcellularLocation>
        <location evidence="1">Vacuole membrane</location>
        <topology evidence="1">Peripheral membrane protein</topology>
    </subcellularLocation>
</comment>
<dbReference type="GO" id="GO:0004523">
    <property type="term" value="F:RNA-DNA hybrid ribonuclease activity"/>
    <property type="evidence" value="ECO:0007669"/>
    <property type="project" value="InterPro"/>
</dbReference>
<sequence length="1042" mass="119242">MYGFEALTFNIHGGYLEAIVRGHRAGLLTTADYNNLCQCENLDDIKMHLSATKYGSYLQNEPSPLHTTTIVEKCTLKLVDDYKHMLCQATEPMSTFLEYIRYGHMIDNVVLIVTGTLHERDVQELIEKCHPLGMFDSIATLAVAQNMRELYRLVLVDTPLAPYFSECLTSEDLDDMNIEIMRNTLYKAYLEDFYKFCQKLGGATAEIMSDLLAFEADRRAVNITINSIGTELTREDRKKLYSNFGLLYPYGHEELAICEDIDQVRGVMEKYPPYQAIFSKMSYGESQMLDKAFYEEEVRRLCLAFEQQFHYAVFFAYMRLREQEIRNLMWISECVAQNQKSRIHDTDTFEEIGESIGQVVTVAFDPLKPQSKGFVRVKILFEINKPLWNSKEVELPTGEMVTIGVEYERVRKRCFQCQRLTHDRTRCPLNPQNRQPNATGRMKLATIVSGRTIPQISPDDPLFGVLTNEDVGIDAATGRPKISKDVLDEMRSYLSVSDATEKQARIDRVRRSVVTGEKLLSSAITAGNLSIKNGHLDIAKPATDTNHINFGPCSTGFQTSGHASSSGTSVITKKYRRRPSQHQRKAQAAKLAQGERDLNEIWDNSEKLGGPARDESSFLPFRNMVRDCRLRDIPFSGNKFSWAGSWNHGLLSELFLPLDVVRIMSYPPNVLSRDSYIWAYNRDGCYTVKSGNWLLSQLKHAPPQLSQREQETKELKAKIWDVKTTPKIKMFLWRALSGALAVSDCLRAHGMNINLGCDLCQHDRETISHTLFHCWPAREVWEMSDMPRPTQGFTNSIPDNLEFVLKAMENVSIPSNVRMAIPWFLWGLWKHRNKILYAGQQGDLTVMVAHAIDEATLWNKLRDTPPQSFLFGSRFGFISNRWSKPPFNVMKCNMHISWINDSQRCGGAWIIRDHFGDAVFHARDMFLPVSNRIAGELRGFIWVLQSLRDLHLDNIEIWSDCNAAIKAILEPLHRPRYASYLNKIHHLVPNFGKVSFQLSSPKANRIARDIATSVTRDGRSRSYLARGGPSWLLSRLEEEKRR</sequence>
<keyword evidence="5" id="KW-0406">Ion transport</keyword>
<reference evidence="12 13" key="1">
    <citation type="submission" date="2020-09" db="EMBL/GenBank/DDBJ databases">
        <authorList>
            <person name="Ashkenazy H."/>
        </authorList>
    </citation>
    <scope>NUCLEOTIDE SEQUENCE [LARGE SCALE GENOMIC DNA]</scope>
    <source>
        <strain evidence="13">cv. Cdm-0</strain>
    </source>
</reference>
<dbReference type="Gene3D" id="1.10.132.50">
    <property type="entry name" value="ATP synthase (C/AC39) subunit, domain 3"/>
    <property type="match status" value="1"/>
</dbReference>
<comment type="similarity">
    <text evidence="2">Belongs to the V-ATPase V0D/AC39 subunit family.</text>
</comment>
<proteinExistence type="inferred from homology"/>
<organism evidence="12 13">
    <name type="scientific">Arabidopsis thaliana</name>
    <name type="common">Mouse-ear cress</name>
    <dbReference type="NCBI Taxonomy" id="3702"/>
    <lineage>
        <taxon>Eukaryota</taxon>
        <taxon>Viridiplantae</taxon>
        <taxon>Streptophyta</taxon>
        <taxon>Embryophyta</taxon>
        <taxon>Tracheophyta</taxon>
        <taxon>Spermatophyta</taxon>
        <taxon>Magnoliopsida</taxon>
        <taxon>eudicotyledons</taxon>
        <taxon>Gunneridae</taxon>
        <taxon>Pentapetalae</taxon>
        <taxon>rosids</taxon>
        <taxon>malvids</taxon>
        <taxon>Brassicales</taxon>
        <taxon>Brassicaceae</taxon>
        <taxon>Camelineae</taxon>
        <taxon>Arabidopsis</taxon>
    </lineage>
</organism>
<feature type="domain" description="RNase H type-1" evidence="9">
    <location>
        <begin position="898"/>
        <end position="1013"/>
    </location>
</feature>
<protein>
    <submittedName>
        <fullName evidence="12">(thale cress) hypothetical protein</fullName>
    </submittedName>
</protein>
<dbReference type="SUPFAM" id="SSF103486">
    <property type="entry name" value="V-type ATP synthase subunit C"/>
    <property type="match status" value="1"/>
</dbReference>
<dbReference type="InterPro" id="IPR002156">
    <property type="entry name" value="RNaseH_domain"/>
</dbReference>
<dbReference type="AlphaFoldDB" id="A0A7G2EST4"/>
<feature type="compositionally biased region" description="Basic residues" evidence="8">
    <location>
        <begin position="573"/>
        <end position="584"/>
    </location>
</feature>
<dbReference type="InterPro" id="IPR036079">
    <property type="entry name" value="ATPase_csu/dsu_sf"/>
</dbReference>
<evidence type="ECO:0000259" key="10">
    <source>
        <dbReference type="Pfam" id="PF13966"/>
    </source>
</evidence>
<evidence type="ECO:0000256" key="1">
    <source>
        <dbReference type="ARBA" id="ARBA00004148"/>
    </source>
</evidence>
<dbReference type="InterPro" id="IPR026960">
    <property type="entry name" value="RVT-Znf"/>
</dbReference>
<dbReference type="GO" id="GO:0003676">
    <property type="term" value="F:nucleic acid binding"/>
    <property type="evidence" value="ECO:0007669"/>
    <property type="project" value="InterPro"/>
</dbReference>
<feature type="domain" description="Zinc knuckle CX2CX4HX4C" evidence="11">
    <location>
        <begin position="382"/>
        <end position="428"/>
    </location>
</feature>
<evidence type="ECO:0000313" key="13">
    <source>
        <dbReference type="Proteomes" id="UP000516314"/>
    </source>
</evidence>
<evidence type="ECO:0000259" key="9">
    <source>
        <dbReference type="Pfam" id="PF13456"/>
    </source>
</evidence>
<evidence type="ECO:0000256" key="5">
    <source>
        <dbReference type="ARBA" id="ARBA00023065"/>
    </source>
</evidence>
<dbReference type="PANTHER" id="PTHR11028">
    <property type="entry name" value="VACUOLAR ATP SYNTHASE SUBUNIT AC39"/>
    <property type="match status" value="1"/>
</dbReference>
<evidence type="ECO:0000313" key="12">
    <source>
        <dbReference type="EMBL" id="CAD5324424.1"/>
    </source>
</evidence>
<dbReference type="InterPro" id="IPR025836">
    <property type="entry name" value="Zn_knuckle_CX2CX4HX4C"/>
</dbReference>
<feature type="region of interest" description="Disordered" evidence="8">
    <location>
        <begin position="556"/>
        <end position="584"/>
    </location>
</feature>
<keyword evidence="3" id="KW-0813">Transport</keyword>
<comment type="subunit">
    <text evidence="7">V-ATPase is a heteromultimeric enzyme composed of a peripheral catalytic V1 complex (components A to H) attached to an integral membrane V0 proton pore complex (components: a, c, c'', d and e).</text>
</comment>
<dbReference type="GO" id="GO:0046961">
    <property type="term" value="F:proton-transporting ATPase activity, rotational mechanism"/>
    <property type="evidence" value="ECO:0007669"/>
    <property type="project" value="InterPro"/>
</dbReference>
<feature type="compositionally biased region" description="Polar residues" evidence="8">
    <location>
        <begin position="556"/>
        <end position="571"/>
    </location>
</feature>
<dbReference type="InterPro" id="IPR044911">
    <property type="entry name" value="V-type_ATPase_csu/dsu_dom_3"/>
</dbReference>
<evidence type="ECO:0000256" key="2">
    <source>
        <dbReference type="ARBA" id="ARBA00006709"/>
    </source>
</evidence>
<evidence type="ECO:0000256" key="7">
    <source>
        <dbReference type="ARBA" id="ARBA00062968"/>
    </source>
</evidence>
<dbReference type="Pfam" id="PF01992">
    <property type="entry name" value="vATP-synt_AC39"/>
    <property type="match status" value="1"/>
</dbReference>
<dbReference type="InterPro" id="IPR044730">
    <property type="entry name" value="RNase_H-like_dom_plant"/>
</dbReference>
<gene>
    <name evidence="12" type="ORF">AT9943_LOCUS12317</name>
</gene>
<dbReference type="GO" id="GO:0033179">
    <property type="term" value="C:proton-transporting V-type ATPase, V0 domain"/>
    <property type="evidence" value="ECO:0007669"/>
    <property type="project" value="InterPro"/>
</dbReference>
<evidence type="ECO:0000259" key="11">
    <source>
        <dbReference type="Pfam" id="PF14392"/>
    </source>
</evidence>
<keyword evidence="4" id="KW-0375">Hydrogen ion transport</keyword>
<dbReference type="Pfam" id="PF13456">
    <property type="entry name" value="RVT_3"/>
    <property type="match status" value="1"/>
</dbReference>
<dbReference type="Pfam" id="PF13966">
    <property type="entry name" value="zf-RVT"/>
    <property type="match status" value="1"/>
</dbReference>
<dbReference type="Gene3D" id="1.20.1690.10">
    <property type="entry name" value="V-type ATP synthase subunit C domain"/>
    <property type="match status" value="2"/>
</dbReference>
<comment type="function">
    <text evidence="6">Subunit of the integral membrane V0 complex of vacuolar ATPase. Vacuolar ATPase is responsible for acidifying a variety of intracellular compartments in eukaryotic cells, thus providing most of the energy required for transport processes in the vacuolar system.</text>
</comment>
<evidence type="ECO:0000256" key="3">
    <source>
        <dbReference type="ARBA" id="ARBA00022448"/>
    </source>
</evidence>
<dbReference type="InterPro" id="IPR035067">
    <property type="entry name" value="V-type_ATPase_csu/dsu"/>
</dbReference>